<comment type="similarity">
    <text evidence="5">Belongs to the class I-like SAM-binding methyltransferase superfamily. RsmB/NOP family.</text>
</comment>
<dbReference type="EC" id="2.1.1.176" evidence="7"/>
<dbReference type="AlphaFoldDB" id="A0A0M7B7J6"/>
<dbReference type="GO" id="GO:0001510">
    <property type="term" value="P:RNA methylation"/>
    <property type="evidence" value="ECO:0007669"/>
    <property type="project" value="InterPro"/>
</dbReference>
<dbReference type="Gene3D" id="3.30.70.1170">
    <property type="entry name" value="Sun protein, domain 3"/>
    <property type="match status" value="1"/>
</dbReference>
<evidence type="ECO:0000256" key="2">
    <source>
        <dbReference type="ARBA" id="ARBA00022679"/>
    </source>
</evidence>
<keyword evidence="2 5" id="KW-0808">Transferase</keyword>
<dbReference type="STRING" id="313367.JSE7799_00884"/>
<dbReference type="OrthoDB" id="9810297at2"/>
<evidence type="ECO:0000256" key="5">
    <source>
        <dbReference type="PROSITE-ProRule" id="PRU01023"/>
    </source>
</evidence>
<evidence type="ECO:0000313" key="8">
    <source>
        <dbReference type="Proteomes" id="UP000049455"/>
    </source>
</evidence>
<dbReference type="CDD" id="cd02440">
    <property type="entry name" value="AdoMet_MTases"/>
    <property type="match status" value="1"/>
</dbReference>
<gene>
    <name evidence="7" type="primary">rsmB_2</name>
    <name evidence="7" type="ORF">JSE7799_00884</name>
</gene>
<feature type="active site" description="Nucleophile" evidence="5">
    <location>
        <position position="344"/>
    </location>
</feature>
<dbReference type="InterPro" id="IPR029063">
    <property type="entry name" value="SAM-dependent_MTases_sf"/>
</dbReference>
<dbReference type="GO" id="GO:0008173">
    <property type="term" value="F:RNA methyltransferase activity"/>
    <property type="evidence" value="ECO:0007669"/>
    <property type="project" value="InterPro"/>
</dbReference>
<reference evidence="7 8" key="1">
    <citation type="submission" date="2015-09" db="EMBL/GenBank/DDBJ databases">
        <authorList>
            <person name="Jackson K.R."/>
            <person name="Lunt B.L."/>
            <person name="Fisher J.N.B."/>
            <person name="Gardner A.V."/>
            <person name="Bailey M.E."/>
            <person name="Deus L.M."/>
            <person name="Earl A.S."/>
            <person name="Gibby P.D."/>
            <person name="Hartmann K.A."/>
            <person name="Liu J.E."/>
            <person name="Manci A.M."/>
            <person name="Nielsen D.A."/>
            <person name="Solomon M.B."/>
            <person name="Breakwell D.P."/>
            <person name="Burnett S.H."/>
            <person name="Grose J.H."/>
        </authorList>
    </citation>
    <scope>NUCLEOTIDE SEQUENCE [LARGE SCALE GENOMIC DNA]</scope>
    <source>
        <strain evidence="7 8">CECT 7799</strain>
    </source>
</reference>
<proteinExistence type="inferred from homology"/>
<dbReference type="InterPro" id="IPR001678">
    <property type="entry name" value="MeTrfase_RsmB-F_NOP2_dom"/>
</dbReference>
<dbReference type="Pfam" id="PF01189">
    <property type="entry name" value="Methyltr_RsmB-F"/>
    <property type="match status" value="1"/>
</dbReference>
<dbReference type="Proteomes" id="UP000049455">
    <property type="component" value="Unassembled WGS sequence"/>
</dbReference>
<dbReference type="PANTHER" id="PTHR22807">
    <property type="entry name" value="NOP2 YEAST -RELATED NOL1/NOP2/FMU SUN DOMAIN-CONTAINING"/>
    <property type="match status" value="1"/>
</dbReference>
<feature type="binding site" evidence="5">
    <location>
        <position position="291"/>
    </location>
    <ligand>
        <name>S-adenosyl-L-methionine</name>
        <dbReference type="ChEBI" id="CHEBI:59789"/>
    </ligand>
</feature>
<evidence type="ECO:0000313" key="7">
    <source>
        <dbReference type="EMBL" id="CUH30750.1"/>
    </source>
</evidence>
<sequence length="390" mass="41067">MTPGARVQAAIEVLDRVLGSEASAERELLAWARGSRFAGSKDRAAVRDHVFDALRRLRSSAWVAGQGDVAPEAMAAPGVMAGLLAGRGLDPATLFTGEGYAPEPITLPKVAEPPRAVALDVPDWLLPRFSASLGDRTEAVLDAMRDRAPINLRVNLARADRYVVQAALAEAGVTAEEIPDFPTALRVAGAPRGLSRLAVFEDGICELQDAGAQGLVDRLPLLPGERVLDLCAGGGGKTLAMAGRGAGPLFVHDAAPERMRDLPVRAERAGVVVTPVEDPEAEAPFDGVVVDVPCSGSGSWRRTPEAKWRLTPERLSELIATQDAILARAARLVCPGGWIGYMTCSVLDEENGDLVEAACAAIGGLAVETTWSTAPDKGTDGFYLSVLRRG</sequence>
<feature type="binding site" evidence="5">
    <location>
        <position position="253"/>
    </location>
    <ligand>
        <name>S-adenosyl-L-methionine</name>
        <dbReference type="ChEBI" id="CHEBI:59789"/>
    </ligand>
</feature>
<dbReference type="PANTHER" id="PTHR22807:SF53">
    <property type="entry name" value="RIBOSOMAL RNA SMALL SUBUNIT METHYLTRANSFERASE B-RELATED"/>
    <property type="match status" value="1"/>
</dbReference>
<evidence type="ECO:0000256" key="1">
    <source>
        <dbReference type="ARBA" id="ARBA00022603"/>
    </source>
</evidence>
<evidence type="ECO:0000256" key="4">
    <source>
        <dbReference type="ARBA" id="ARBA00022884"/>
    </source>
</evidence>
<dbReference type="Gene3D" id="3.40.50.150">
    <property type="entry name" value="Vaccinia Virus protein VP39"/>
    <property type="match status" value="1"/>
</dbReference>
<dbReference type="SUPFAM" id="SSF53335">
    <property type="entry name" value="S-adenosyl-L-methionine-dependent methyltransferases"/>
    <property type="match status" value="1"/>
</dbReference>
<dbReference type="GO" id="GO:0003723">
    <property type="term" value="F:RNA binding"/>
    <property type="evidence" value="ECO:0007669"/>
    <property type="project" value="UniProtKB-UniRule"/>
</dbReference>
<feature type="domain" description="SAM-dependent MTase RsmB/NOP-type" evidence="6">
    <location>
        <begin position="140"/>
        <end position="390"/>
    </location>
</feature>
<dbReference type="InterPro" id="IPR049560">
    <property type="entry name" value="MeTrfase_RsmB-F_NOP2_cat"/>
</dbReference>
<evidence type="ECO:0000256" key="3">
    <source>
        <dbReference type="ARBA" id="ARBA00022691"/>
    </source>
</evidence>
<keyword evidence="8" id="KW-1185">Reference proteome</keyword>
<keyword evidence="1 5" id="KW-0489">Methyltransferase</keyword>
<keyword evidence="3 5" id="KW-0949">S-adenosyl-L-methionine</keyword>
<protein>
    <submittedName>
        <fullName evidence="7">Ribosomal RNA small subunit methyltransferase B</fullName>
        <ecNumber evidence="7">2.1.1.176</ecNumber>
    </submittedName>
</protein>
<evidence type="ECO:0000259" key="6">
    <source>
        <dbReference type="PROSITE" id="PS51686"/>
    </source>
</evidence>
<keyword evidence="4 5" id="KW-0694">RNA-binding</keyword>
<organism evidence="7 8">
    <name type="scientific">Jannaschia seosinensis</name>
    <dbReference type="NCBI Taxonomy" id="313367"/>
    <lineage>
        <taxon>Bacteria</taxon>
        <taxon>Pseudomonadati</taxon>
        <taxon>Pseudomonadota</taxon>
        <taxon>Alphaproteobacteria</taxon>
        <taxon>Rhodobacterales</taxon>
        <taxon>Roseobacteraceae</taxon>
        <taxon>Jannaschia</taxon>
    </lineage>
</organism>
<dbReference type="InterPro" id="IPR054728">
    <property type="entry name" value="RsmB-like_ferredoxin"/>
</dbReference>
<dbReference type="PROSITE" id="PS51686">
    <property type="entry name" value="SAM_MT_RSMB_NOP"/>
    <property type="match status" value="1"/>
</dbReference>
<dbReference type="InterPro" id="IPR023267">
    <property type="entry name" value="RCMT"/>
</dbReference>
<dbReference type="RefSeq" id="WP_055662539.1">
    <property type="nucleotide sequence ID" value="NZ_CYPR01000048.1"/>
</dbReference>
<comment type="caution">
    <text evidence="5">Lacks conserved residue(s) required for the propagation of feature annotation.</text>
</comment>
<accession>A0A0M7B7J6</accession>
<name>A0A0M7B7J6_9RHOB</name>
<dbReference type="Pfam" id="PF22458">
    <property type="entry name" value="RsmF-B_ferredox"/>
    <property type="match status" value="1"/>
</dbReference>
<dbReference type="EMBL" id="CYPR01000048">
    <property type="protein sequence ID" value="CUH30750.1"/>
    <property type="molecule type" value="Genomic_DNA"/>
</dbReference>
<dbReference type="PRINTS" id="PR02008">
    <property type="entry name" value="RCMTFAMILY"/>
</dbReference>